<dbReference type="KEGG" id="pto:PTO1186"/>
<dbReference type="InParanoid" id="Q6KZT1"/>
<dbReference type="InterPro" id="IPR034471">
    <property type="entry name" value="GDGT/MA_synthase"/>
</dbReference>
<dbReference type="CDD" id="cd01335">
    <property type="entry name" value="Radical_SAM"/>
    <property type="match status" value="1"/>
</dbReference>
<comment type="cofactor">
    <cofactor evidence="1">
        <name>[4Fe-4S] cluster</name>
        <dbReference type="ChEBI" id="CHEBI:49883"/>
    </cofactor>
</comment>
<evidence type="ECO:0000313" key="11">
    <source>
        <dbReference type="Proteomes" id="UP000192315"/>
    </source>
</evidence>
<keyword evidence="6" id="KW-0411">Iron-sulfur</keyword>
<dbReference type="RefSeq" id="WP_011177987.1">
    <property type="nucleotide sequence ID" value="NC_005877.1"/>
</dbReference>
<protein>
    <submittedName>
        <fullName evidence="8">Molybdenum cofactor biosynthesis protein A</fullName>
    </submittedName>
</protein>
<gene>
    <name evidence="8" type="ordered locus">PTO1186</name>
    <name evidence="9" type="ORF">SAMN02745355_1083</name>
</gene>
<evidence type="ECO:0000256" key="6">
    <source>
        <dbReference type="ARBA" id="ARBA00023014"/>
    </source>
</evidence>
<reference evidence="8 10" key="1">
    <citation type="journal article" date="2004" name="Proc. Natl. Acad. Sci. U.S.A.">
        <title>Genome sequence of Picrophilus torridus and its implications for life around pH 0.</title>
        <authorList>
            <person name="Futterer O."/>
            <person name="Angelov A."/>
            <person name="Liesegang H."/>
            <person name="Gottschalk G."/>
            <person name="Schleper C."/>
            <person name="Schepers B."/>
            <person name="Dock C."/>
            <person name="Antranikian G."/>
            <person name="Liebl W."/>
        </authorList>
    </citation>
    <scope>NUCLEOTIDE SEQUENCE [LARGE SCALE GENOMIC DNA]</scope>
    <source>
        <strain evidence="10">ATCC 700027 / DSM 9790 / JCM 10055 / NBRC 100828</strain>
        <strain evidence="8">DSM 9790</strain>
    </source>
</reference>
<dbReference type="NCBIfam" id="NF045702">
    <property type="entry name" value="rSAM_GDGT_ether"/>
    <property type="match status" value="1"/>
</dbReference>
<dbReference type="InterPro" id="IPR000385">
    <property type="entry name" value="MoaA_NifB_PqqE_Fe-S-bd_CS"/>
</dbReference>
<dbReference type="HOGENOM" id="CLU_023791_0_0_2"/>
<dbReference type="InterPro" id="IPR034474">
    <property type="entry name" value="Methyltransferase_Class_D"/>
</dbReference>
<dbReference type="GeneID" id="2844218"/>
<evidence type="ECO:0000313" key="9">
    <source>
        <dbReference type="EMBL" id="SMD31162.1"/>
    </source>
</evidence>
<dbReference type="InterPro" id="IPR013785">
    <property type="entry name" value="Aldolase_TIM"/>
</dbReference>
<reference evidence="9 11" key="3">
    <citation type="submission" date="2017-04" db="EMBL/GenBank/DDBJ databases">
        <authorList>
            <person name="Varghese N."/>
            <person name="Submissions S."/>
        </authorList>
    </citation>
    <scope>NUCLEOTIDE SEQUENCE [LARGE SCALE GENOMIC DNA]</scope>
    <source>
        <strain evidence="9 11">DSM 9789</strain>
    </source>
</reference>
<accession>Q6KZT1</accession>
<dbReference type="GO" id="GO:0046872">
    <property type="term" value="F:metal ion binding"/>
    <property type="evidence" value="ECO:0007669"/>
    <property type="project" value="UniProtKB-KW"/>
</dbReference>
<dbReference type="GO" id="GO:0008168">
    <property type="term" value="F:methyltransferase activity"/>
    <property type="evidence" value="ECO:0007669"/>
    <property type="project" value="InterPro"/>
</dbReference>
<dbReference type="PATRIC" id="fig|263820.9.peg.1233"/>
<dbReference type="Pfam" id="PF04055">
    <property type="entry name" value="Radical_SAM"/>
    <property type="match status" value="1"/>
</dbReference>
<name>Q6KZT1_PICTO</name>
<keyword evidence="5" id="KW-0408">Iron</keyword>
<dbReference type="Proteomes" id="UP000192315">
    <property type="component" value="Unassembled WGS sequence"/>
</dbReference>
<dbReference type="SUPFAM" id="SSF102114">
    <property type="entry name" value="Radical SAM enzymes"/>
    <property type="match status" value="1"/>
</dbReference>
<dbReference type="PROSITE" id="PS01305">
    <property type="entry name" value="MOAA_NIFB_PQQE"/>
    <property type="match status" value="1"/>
</dbReference>
<dbReference type="PANTHER" id="PTHR43306">
    <property type="entry name" value="7,8-DIHYDRO-6-HYDROXYMETHYLPTERIN DIMETHYLTRANSFERASE"/>
    <property type="match status" value="1"/>
</dbReference>
<reference evidence="8" key="2">
    <citation type="submission" date="2004-02" db="EMBL/GenBank/DDBJ databases">
        <authorList>
            <person name="Fuetterer O."/>
            <person name="Angelov A."/>
            <person name="Liesegang H."/>
            <person name="Gottschalk G."/>
            <person name="Schleper C."/>
            <person name="Schepers B."/>
            <person name="Dock C."/>
            <person name="Antranikian G."/>
            <person name="Liebl W."/>
        </authorList>
    </citation>
    <scope>NUCLEOTIDE SEQUENCE</scope>
    <source>
        <strain evidence="8">DSM 9790</strain>
    </source>
</reference>
<evidence type="ECO:0000256" key="4">
    <source>
        <dbReference type="ARBA" id="ARBA00022723"/>
    </source>
</evidence>
<evidence type="ECO:0000256" key="1">
    <source>
        <dbReference type="ARBA" id="ARBA00001966"/>
    </source>
</evidence>
<dbReference type="Gene3D" id="3.20.20.70">
    <property type="entry name" value="Aldolase class I"/>
    <property type="match status" value="1"/>
</dbReference>
<evidence type="ECO:0000256" key="2">
    <source>
        <dbReference type="ARBA" id="ARBA00022485"/>
    </source>
</evidence>
<dbReference type="SFLD" id="SFLDF00385">
    <property type="entry name" value="7_8-dihydro-6-hydroxymethylpte"/>
    <property type="match status" value="1"/>
</dbReference>
<evidence type="ECO:0000256" key="5">
    <source>
        <dbReference type="ARBA" id="ARBA00023004"/>
    </source>
</evidence>
<organism evidence="8 10">
    <name type="scientific">Picrophilus torridus (strain ATCC 700027 / DSM 9790 / JCM 10055 / NBRC 100828 / KAW 2/3)</name>
    <dbReference type="NCBI Taxonomy" id="1122961"/>
    <lineage>
        <taxon>Archaea</taxon>
        <taxon>Methanobacteriati</taxon>
        <taxon>Thermoplasmatota</taxon>
        <taxon>Thermoplasmata</taxon>
        <taxon>Thermoplasmatales</taxon>
        <taxon>Picrophilaceae</taxon>
        <taxon>Picrophilus</taxon>
    </lineage>
</organism>
<keyword evidence="3" id="KW-0949">S-adenosyl-L-methionine</keyword>
<dbReference type="eggNOG" id="arCOG00933">
    <property type="taxonomic scope" value="Archaea"/>
</dbReference>
<dbReference type="InterPro" id="IPR056488">
    <property type="entry name" value="Zn_ribbon_HMPTM"/>
</dbReference>
<dbReference type="Pfam" id="PF23545">
    <property type="entry name" value="Zn_ribbon_HMPTM"/>
    <property type="match status" value="1"/>
</dbReference>
<dbReference type="PaxDb" id="263820-PTO1186"/>
<keyword evidence="2" id="KW-0004">4Fe-4S</keyword>
<sequence length="611" mass="70411">MVMTEERKYPDYPNVRIASDFEISKNAPFKTLDEVLSSMGHLINEDMLVLRVTESLCPLCVDEEKFDQMRIPAIVYEKGGEVELIKECPEHGVTVEKYWEDYDMYQEAKKYQDKEGTKILNPNVAVFAEKIICPTHCGLCVKHKSHTGLGNIVVTNRCDLSCWYCFFYAKENEPIYEPSLDQIRMMLRRMRNEKPVGANAVQITGGEPTMRDDILEVIKIAREEGYDHVQLNTNSIREAYDPDFVRKVREAGSNVIYTSFDGPTPRSNPKNFWEIPAALENYRKAPLGVVLVPTVIGGINDMYLGDMIKFALSNIDVVRGVNFQPVSLVGRMSDRARARQRITIPGAIKKIEQQLDGQIGREDFFTVPATTEVSNFVEALKGHPTYKLSIHFACGMGTYVFYDEGKITPVTRFVDVKGMFEYLSELGDEIKYAKWKTAKKAESITKLLFKLKKFVDYDKAPKDFRLKDMVYNAFTEGDYHGLKAFHYKSLFIGFMHFQDPYTYDVDRVERCDIHYAMPDGRVVPFCAFNVIPELYRDSTQRKYSIPAKLYEEKTGVNLKRDKYFRHYTVEEKKEIIRFYEKSIGRNLTKEEIGLDLEKDQIPVISSVNPGQ</sequence>
<dbReference type="STRING" id="263820.PTO1186"/>
<keyword evidence="4" id="KW-0479">Metal-binding</keyword>
<evidence type="ECO:0000313" key="10">
    <source>
        <dbReference type="Proteomes" id="UP000000438"/>
    </source>
</evidence>
<evidence type="ECO:0000256" key="3">
    <source>
        <dbReference type="ARBA" id="ARBA00022691"/>
    </source>
</evidence>
<dbReference type="SFLD" id="SFLDG01100">
    <property type="entry name" value="methyltransferase_(Class_D)"/>
    <property type="match status" value="1"/>
</dbReference>
<dbReference type="Proteomes" id="UP000000438">
    <property type="component" value="Chromosome"/>
</dbReference>
<keyword evidence="11" id="KW-1185">Reference proteome</keyword>
<dbReference type="EMBL" id="FWYE01000002">
    <property type="protein sequence ID" value="SMD31162.1"/>
    <property type="molecule type" value="Genomic_DNA"/>
</dbReference>
<accession>A0A8G2FX85</accession>
<dbReference type="GO" id="GO:0051539">
    <property type="term" value="F:4 iron, 4 sulfur cluster binding"/>
    <property type="evidence" value="ECO:0007669"/>
    <property type="project" value="UniProtKB-KW"/>
</dbReference>
<dbReference type="InterPro" id="IPR007197">
    <property type="entry name" value="rSAM"/>
</dbReference>
<dbReference type="SFLD" id="SFLDG01067">
    <property type="entry name" value="SPASM/twitch_domain_containing"/>
    <property type="match status" value="1"/>
</dbReference>
<evidence type="ECO:0000313" key="8">
    <source>
        <dbReference type="EMBL" id="AAT43771.1"/>
    </source>
</evidence>
<dbReference type="EMBL" id="AE017261">
    <property type="protein sequence ID" value="AAT43771.1"/>
    <property type="molecule type" value="Genomic_DNA"/>
</dbReference>
<proteinExistence type="predicted"/>
<dbReference type="AlphaFoldDB" id="Q6KZT1"/>
<dbReference type="InterPro" id="IPR058240">
    <property type="entry name" value="rSAM_sf"/>
</dbReference>
<dbReference type="SFLD" id="SFLDS00029">
    <property type="entry name" value="Radical_SAM"/>
    <property type="match status" value="1"/>
</dbReference>
<dbReference type="PROSITE" id="PS51918">
    <property type="entry name" value="RADICAL_SAM"/>
    <property type="match status" value="1"/>
</dbReference>
<evidence type="ECO:0000259" key="7">
    <source>
        <dbReference type="PROSITE" id="PS51918"/>
    </source>
</evidence>
<feature type="domain" description="Radical SAM core" evidence="7">
    <location>
        <begin position="144"/>
        <end position="356"/>
    </location>
</feature>
<dbReference type="PANTHER" id="PTHR43306:SF1">
    <property type="entry name" value="7,8-DIHYDRO-6-HYDROXYMETHYLPTERIN DIMETHYLTRANSFERASE"/>
    <property type="match status" value="1"/>
</dbReference>